<proteinExistence type="predicted"/>
<dbReference type="HOGENOM" id="CLU_3240423_0_0_9"/>
<reference evidence="1 2" key="1">
    <citation type="submission" date="2011-02" db="EMBL/GenBank/DDBJ databases">
        <authorList>
            <person name="Muzny D."/>
            <person name="Qin X."/>
            <person name="Deng J."/>
            <person name="Jiang H."/>
            <person name="Liu Y."/>
            <person name="Qu J."/>
            <person name="Song X.-Z."/>
            <person name="Zhang L."/>
            <person name="Thornton R."/>
            <person name="Coyle M."/>
            <person name="Francisco L."/>
            <person name="Jackson L."/>
            <person name="Javaid M."/>
            <person name="Korchina V."/>
            <person name="Kovar C."/>
            <person name="Mata R."/>
            <person name="Mathew T."/>
            <person name="Ngo R."/>
            <person name="Nguyen L."/>
            <person name="Nguyen N."/>
            <person name="Okwuonu G."/>
            <person name="Ongeri F."/>
            <person name="Pham C."/>
            <person name="Simmons D."/>
            <person name="Wilczek-Boney K."/>
            <person name="Hale W."/>
            <person name="Jakkamsetti A."/>
            <person name="Pham P."/>
            <person name="Ruth R."/>
            <person name="San Lucas F."/>
            <person name="Warren J."/>
            <person name="Zhang J."/>
            <person name="Zhao Z."/>
            <person name="Zhou C."/>
            <person name="Zhu D."/>
            <person name="Lee S."/>
            <person name="Bess C."/>
            <person name="Blankenburg K."/>
            <person name="Forbes L."/>
            <person name="Fu Q."/>
            <person name="Gubbala S."/>
            <person name="Hirani K."/>
            <person name="Jayaseelan J.C."/>
            <person name="Lara F."/>
            <person name="Munidasa M."/>
            <person name="Palculict T."/>
            <person name="Patil S."/>
            <person name="Pu L.-L."/>
            <person name="Saada N."/>
            <person name="Tang L."/>
            <person name="Weissenberger G."/>
            <person name="Zhu Y."/>
            <person name="Hemphill L."/>
            <person name="Shang Y."/>
            <person name="Youmans B."/>
            <person name="Ayvaz T."/>
            <person name="Ross M."/>
            <person name="Santibanez J."/>
            <person name="Aqrawi P."/>
            <person name="Gross S."/>
            <person name="Joshi V."/>
            <person name="Fowler G."/>
            <person name="Nazareth L."/>
            <person name="Reid J."/>
            <person name="Worley K."/>
            <person name="Petrosino J."/>
            <person name="Highlander S."/>
            <person name="Gibbs R."/>
        </authorList>
    </citation>
    <scope>NUCLEOTIDE SEQUENCE [LARGE SCALE GENOMIC DNA]</scope>
    <source>
        <strain evidence="1 2">SK72</strain>
    </source>
</reference>
<accession>F0I4H9</accession>
<evidence type="ECO:0000313" key="1">
    <source>
        <dbReference type="EMBL" id="EGD28751.1"/>
    </source>
</evidence>
<protein>
    <submittedName>
        <fullName evidence="1">Tetratricopeptide (TPR) domain protein</fullName>
    </submittedName>
</protein>
<comment type="caution">
    <text evidence="1">The sequence shown here is derived from an EMBL/GenBank/DDBJ whole genome shotgun (WGS) entry which is preliminary data.</text>
</comment>
<dbReference type="Proteomes" id="UP000003332">
    <property type="component" value="Unassembled WGS sequence"/>
</dbReference>
<sequence>MPLFSIVKNSIKYWFFEKEERIYRKLIQTVLFCQQILEKLKYF</sequence>
<dbReference type="AlphaFoldDB" id="F0I4H9"/>
<dbReference type="EMBL" id="AEXV01000012">
    <property type="protein sequence ID" value="EGD28751.1"/>
    <property type="molecule type" value="Genomic_DNA"/>
</dbReference>
<gene>
    <name evidence="1" type="ORF">HMPREF9381_2069</name>
</gene>
<evidence type="ECO:0000313" key="2">
    <source>
        <dbReference type="Proteomes" id="UP000003332"/>
    </source>
</evidence>
<organism evidence="1 2">
    <name type="scientific">Streptococcus sanguinis SK72</name>
    <dbReference type="NCBI Taxonomy" id="888809"/>
    <lineage>
        <taxon>Bacteria</taxon>
        <taxon>Bacillati</taxon>
        <taxon>Bacillota</taxon>
        <taxon>Bacilli</taxon>
        <taxon>Lactobacillales</taxon>
        <taxon>Streptococcaceae</taxon>
        <taxon>Streptococcus</taxon>
    </lineage>
</organism>
<name>F0I4H9_STRSA</name>